<dbReference type="InterPro" id="IPR008721">
    <property type="entry name" value="ORC6_cyclin_first"/>
</dbReference>
<evidence type="ECO:0000256" key="5">
    <source>
        <dbReference type="ARBA" id="ARBA00023242"/>
    </source>
</evidence>
<evidence type="ECO:0000256" key="1">
    <source>
        <dbReference type="ARBA" id="ARBA00004123"/>
    </source>
</evidence>
<evidence type="ECO:0000259" key="7">
    <source>
        <dbReference type="Pfam" id="PF05460"/>
    </source>
</evidence>
<evidence type="ECO:0000313" key="8">
    <source>
        <dbReference type="EMBL" id="PHH53584.1"/>
    </source>
</evidence>
<comment type="caution">
    <text evidence="8">The sequence shown here is derived from an EMBL/GenBank/DDBJ whole genome shotgun (WGS) entry which is preliminary data.</text>
</comment>
<feature type="region of interest" description="Disordered" evidence="6">
    <location>
        <begin position="98"/>
        <end position="156"/>
    </location>
</feature>
<accession>A0A2C5X7R3</accession>
<evidence type="ECO:0000313" key="9">
    <source>
        <dbReference type="Proteomes" id="UP000222788"/>
    </source>
</evidence>
<dbReference type="Pfam" id="PF05460">
    <property type="entry name" value="ORC6"/>
    <property type="match status" value="1"/>
</dbReference>
<evidence type="ECO:0000256" key="6">
    <source>
        <dbReference type="SAM" id="MobiDB-lite"/>
    </source>
</evidence>
<name>A0A2C5X7R3_9PEZI</name>
<evidence type="ECO:0000256" key="2">
    <source>
        <dbReference type="ARBA" id="ARBA00010840"/>
    </source>
</evidence>
<keyword evidence="3" id="KW-0235">DNA replication</keyword>
<dbReference type="EMBL" id="APWK03000041">
    <property type="protein sequence ID" value="PHH53584.1"/>
    <property type="molecule type" value="Genomic_DNA"/>
</dbReference>
<comment type="similarity">
    <text evidence="2">Belongs to the ORC6 family.</text>
</comment>
<dbReference type="Proteomes" id="UP000222788">
    <property type="component" value="Unassembled WGS sequence"/>
</dbReference>
<dbReference type="GO" id="GO:0005664">
    <property type="term" value="C:nuclear origin of replication recognition complex"/>
    <property type="evidence" value="ECO:0007669"/>
    <property type="project" value="InterPro"/>
</dbReference>
<evidence type="ECO:0000256" key="3">
    <source>
        <dbReference type="ARBA" id="ARBA00022705"/>
    </source>
</evidence>
<reference evidence="8 9" key="1">
    <citation type="journal article" date="2013" name="Fungal Biol.">
        <title>Analysis of microsatellite markers in the genome of the plant pathogen Ceratocystis fimbriata.</title>
        <authorList>
            <person name="Simpson M.C."/>
            <person name="Wilken P.M."/>
            <person name="Coetzee M.P."/>
            <person name="Wingfield M.J."/>
            <person name="Wingfield B.D."/>
        </authorList>
    </citation>
    <scope>NUCLEOTIDE SEQUENCE [LARGE SCALE GENOMIC DNA]</scope>
    <source>
        <strain evidence="8 9">CBS 114723</strain>
    </source>
</reference>
<dbReference type="GO" id="GO:0003677">
    <property type="term" value="F:DNA binding"/>
    <property type="evidence" value="ECO:0007669"/>
    <property type="project" value="UniProtKB-KW"/>
</dbReference>
<comment type="subcellular location">
    <subcellularLocation>
        <location evidence="1">Nucleus</location>
    </subcellularLocation>
</comment>
<dbReference type="STRING" id="1035309.A0A2C5X7R3"/>
<dbReference type="GO" id="GO:0006260">
    <property type="term" value="P:DNA replication"/>
    <property type="evidence" value="ECO:0007669"/>
    <property type="project" value="UniProtKB-KW"/>
</dbReference>
<keyword evidence="5" id="KW-0539">Nucleus</keyword>
<reference evidence="8 9" key="2">
    <citation type="journal article" date="2013" name="IMA Fungus">
        <title>IMA Genome-F 1: Ceratocystis fimbriata: Draft nuclear genome sequence for the plant pathogen, Ceratocystis fimbriata.</title>
        <authorList>
            <person name="Wilken P.M."/>
            <person name="Steenkamp E.T."/>
            <person name="Wingfield M.J."/>
            <person name="de Beer Z.W."/>
            <person name="Wingfield B.D."/>
        </authorList>
    </citation>
    <scope>NUCLEOTIDE SEQUENCE [LARGE SCALE GENOMIC DNA]</scope>
    <source>
        <strain evidence="8 9">CBS 114723</strain>
    </source>
</reference>
<sequence>MNRSIEQTLLSLMPSHGPIIPHQLVDLAGSLVVQSRQRASTLKAEEEIARSYCCAHLACDRLKIALNLPPIEPRPPIPPRIYKRLYTHLDNVLPKTAMRASATRARPTAPPTAPPLSRNRLAGAQPMTGRVPQKPSTASRLMGGNVESSTGKDRNSGVPKWMIPVARYMCVKAEQRFMAPSVFGGIDYIVAPGGKRTKDPWILTNLGAVVMAVFVLVVERGAALLHASRPKDASTKGEGINMADNTDGVREYISPKMRKLAVELAIRARSEITNLTEKSDWEGWSAPTARTLSQALERIQSEGEWINADWMGSVKDVVARILEANERVRSGRQKAAQTSGLVQRSDTMMQEKWEFLNEKRRREQRAWEETMLMKISQLESSSGGLSMEVDN</sequence>
<organism evidence="8 9">
    <name type="scientific">Ceratocystis fimbriata CBS 114723</name>
    <dbReference type="NCBI Taxonomy" id="1035309"/>
    <lineage>
        <taxon>Eukaryota</taxon>
        <taxon>Fungi</taxon>
        <taxon>Dikarya</taxon>
        <taxon>Ascomycota</taxon>
        <taxon>Pezizomycotina</taxon>
        <taxon>Sordariomycetes</taxon>
        <taxon>Hypocreomycetidae</taxon>
        <taxon>Microascales</taxon>
        <taxon>Ceratocystidaceae</taxon>
        <taxon>Ceratocystis</taxon>
    </lineage>
</organism>
<dbReference type="OrthoDB" id="5367324at2759"/>
<evidence type="ECO:0000256" key="4">
    <source>
        <dbReference type="ARBA" id="ARBA00023125"/>
    </source>
</evidence>
<proteinExistence type="inferred from homology"/>
<gene>
    <name evidence="8" type="ORF">CFIMG_005300RA</name>
</gene>
<feature type="domain" description="ORC6 first cyclin-like" evidence="7">
    <location>
        <begin position="10"/>
        <end position="94"/>
    </location>
</feature>
<protein>
    <recommendedName>
        <fullName evidence="7">ORC6 first cyclin-like domain-containing protein</fullName>
    </recommendedName>
</protein>
<keyword evidence="4" id="KW-0238">DNA-binding</keyword>
<keyword evidence="9" id="KW-1185">Reference proteome</keyword>
<dbReference type="AlphaFoldDB" id="A0A2C5X7R3"/>